<keyword evidence="4 7" id="KW-0812">Transmembrane</keyword>
<accession>A0A381SAU8</accession>
<evidence type="ECO:0000256" key="1">
    <source>
        <dbReference type="ARBA" id="ARBA00004651"/>
    </source>
</evidence>
<dbReference type="EMBL" id="UINC01002800">
    <property type="protein sequence ID" value="SVA00428.1"/>
    <property type="molecule type" value="Genomic_DNA"/>
</dbReference>
<sequence length="48" mass="5088">IIAIILLMGGGLSALQTSAIVTGLPFAMIVFVAARNLYKKLKIDSNKI</sequence>
<organism evidence="8">
    <name type="scientific">marine metagenome</name>
    <dbReference type="NCBI Taxonomy" id="408172"/>
    <lineage>
        <taxon>unclassified sequences</taxon>
        <taxon>metagenomes</taxon>
        <taxon>ecological metagenomes</taxon>
    </lineage>
</organism>
<keyword evidence="3" id="KW-1003">Cell membrane</keyword>
<evidence type="ECO:0000256" key="4">
    <source>
        <dbReference type="ARBA" id="ARBA00022692"/>
    </source>
</evidence>
<evidence type="ECO:0000256" key="6">
    <source>
        <dbReference type="ARBA" id="ARBA00023136"/>
    </source>
</evidence>
<gene>
    <name evidence="8" type="ORF">METZ01_LOCUS53282</name>
</gene>
<dbReference type="GO" id="GO:0022857">
    <property type="term" value="F:transmembrane transporter activity"/>
    <property type="evidence" value="ECO:0007669"/>
    <property type="project" value="InterPro"/>
</dbReference>
<evidence type="ECO:0000256" key="7">
    <source>
        <dbReference type="SAM" id="Phobius"/>
    </source>
</evidence>
<keyword evidence="5 7" id="KW-1133">Transmembrane helix</keyword>
<evidence type="ECO:0000256" key="2">
    <source>
        <dbReference type="ARBA" id="ARBA00022448"/>
    </source>
</evidence>
<feature type="non-terminal residue" evidence="8">
    <location>
        <position position="1"/>
    </location>
</feature>
<dbReference type="AlphaFoldDB" id="A0A381SAU8"/>
<feature type="transmembrane region" description="Helical" evidence="7">
    <location>
        <begin position="17"/>
        <end position="38"/>
    </location>
</feature>
<protein>
    <submittedName>
        <fullName evidence="8">Uncharacterized protein</fullName>
    </submittedName>
</protein>
<keyword evidence="2" id="KW-0813">Transport</keyword>
<evidence type="ECO:0000256" key="3">
    <source>
        <dbReference type="ARBA" id="ARBA00022475"/>
    </source>
</evidence>
<comment type="subcellular location">
    <subcellularLocation>
        <location evidence="1">Cell membrane</location>
        <topology evidence="1">Multi-pass membrane protein</topology>
    </subcellularLocation>
</comment>
<proteinExistence type="predicted"/>
<keyword evidence="6 7" id="KW-0472">Membrane</keyword>
<evidence type="ECO:0000256" key="5">
    <source>
        <dbReference type="ARBA" id="ARBA00022989"/>
    </source>
</evidence>
<dbReference type="InterPro" id="IPR000060">
    <property type="entry name" value="BCCT_transptr"/>
</dbReference>
<dbReference type="GO" id="GO:0005886">
    <property type="term" value="C:plasma membrane"/>
    <property type="evidence" value="ECO:0007669"/>
    <property type="project" value="UniProtKB-SubCell"/>
</dbReference>
<evidence type="ECO:0000313" key="8">
    <source>
        <dbReference type="EMBL" id="SVA00428.1"/>
    </source>
</evidence>
<dbReference type="Pfam" id="PF02028">
    <property type="entry name" value="BCCT"/>
    <property type="match status" value="1"/>
</dbReference>
<name>A0A381SAU8_9ZZZZ</name>
<reference evidence="8" key="1">
    <citation type="submission" date="2018-05" db="EMBL/GenBank/DDBJ databases">
        <authorList>
            <person name="Lanie J.A."/>
            <person name="Ng W.-L."/>
            <person name="Kazmierczak K.M."/>
            <person name="Andrzejewski T.M."/>
            <person name="Davidsen T.M."/>
            <person name="Wayne K.J."/>
            <person name="Tettelin H."/>
            <person name="Glass J.I."/>
            <person name="Rusch D."/>
            <person name="Podicherti R."/>
            <person name="Tsui H.-C.T."/>
            <person name="Winkler M.E."/>
        </authorList>
    </citation>
    <scope>NUCLEOTIDE SEQUENCE</scope>
</reference>